<dbReference type="Proteomes" id="UP000292402">
    <property type="component" value="Unassembled WGS sequence"/>
</dbReference>
<evidence type="ECO:0000313" key="2">
    <source>
        <dbReference type="Proteomes" id="UP000292402"/>
    </source>
</evidence>
<proteinExistence type="predicted"/>
<reference evidence="2" key="1">
    <citation type="journal article" date="2019" name="bioRxiv">
        <title>Genomics, evolutionary history and diagnostics of the Alternaria alternata species group including apple and Asian pear pathotypes.</title>
        <authorList>
            <person name="Armitage A.D."/>
            <person name="Cockerton H.M."/>
            <person name="Sreenivasaprasad S."/>
            <person name="Woodhall J.W."/>
            <person name="Lane C.R."/>
            <person name="Harrison R.J."/>
            <person name="Clarkson J.P."/>
        </authorList>
    </citation>
    <scope>NUCLEOTIDE SEQUENCE [LARGE SCALE GENOMIC DNA]</scope>
    <source>
        <strain evidence="2">FERA 1082</strain>
    </source>
</reference>
<dbReference type="AlphaFoldDB" id="A0A4Q4ML96"/>
<accession>A0A4Q4ML96</accession>
<dbReference type="EMBL" id="PDXA01000010">
    <property type="protein sequence ID" value="RYN54481.1"/>
    <property type="molecule type" value="Genomic_DNA"/>
</dbReference>
<gene>
    <name evidence="1" type="ORF">AA0114_g3837</name>
</gene>
<comment type="caution">
    <text evidence="1">The sequence shown here is derived from an EMBL/GenBank/DDBJ whole genome shotgun (WGS) entry which is preliminary data.</text>
</comment>
<organism evidence="1 2">
    <name type="scientific">Alternaria tenuissima</name>
    <dbReference type="NCBI Taxonomy" id="119927"/>
    <lineage>
        <taxon>Eukaryota</taxon>
        <taxon>Fungi</taxon>
        <taxon>Dikarya</taxon>
        <taxon>Ascomycota</taxon>
        <taxon>Pezizomycotina</taxon>
        <taxon>Dothideomycetes</taxon>
        <taxon>Pleosporomycetidae</taxon>
        <taxon>Pleosporales</taxon>
        <taxon>Pleosporineae</taxon>
        <taxon>Pleosporaceae</taxon>
        <taxon>Alternaria</taxon>
        <taxon>Alternaria sect. Alternaria</taxon>
        <taxon>Alternaria alternata complex</taxon>
    </lineage>
</organism>
<name>A0A4Q4ML96_9PLEO</name>
<protein>
    <recommendedName>
        <fullName evidence="3">Fungal N-terminal domain-containing protein</fullName>
    </recommendedName>
</protein>
<evidence type="ECO:0008006" key="3">
    <source>
        <dbReference type="Google" id="ProtNLM"/>
    </source>
</evidence>
<evidence type="ECO:0000313" key="1">
    <source>
        <dbReference type="EMBL" id="RYN54481.1"/>
    </source>
</evidence>
<sequence>MDPVSTIASVITLIGATGGTIKVIHDTITSIKDAPKDIRRQCKRLECLCVTLNSIVRTCQHLPDECEVDVDLCGIEEFIDEARALEANLNARRARVAGKNIARFHESCKWLFSDRQLKRFFESLDQWDTILSQALQVVQMSRAFKSHLDTHVIFDKPVPRHSTYTSDRCADLDHTSVQYTKSDNGLCTRLANLDT</sequence>